<sequence>TADHLDLPMDFEHIGKAGSRLGTALAMAVDHQINMVSLTLANTKPKVAITVIKGATGKLPHKIINSPTKLPVPGIPRVAMAKNSDKACHG</sequence>
<gene>
    <name evidence="1" type="ORF">Rin_00009910</name>
</gene>
<feature type="non-terminal residue" evidence="1">
    <location>
        <position position="1"/>
    </location>
</feature>
<dbReference type="AlphaFoldDB" id="G2GYY0"/>
<protein>
    <submittedName>
        <fullName evidence="1">Uncharacterized protein</fullName>
    </submittedName>
</protein>
<comment type="caution">
    <text evidence="1">The sequence shown here is derived from an EMBL/GenBank/DDBJ whole genome shotgun (WGS) entry which is preliminary data.</text>
</comment>
<evidence type="ECO:0000313" key="2">
    <source>
        <dbReference type="Proteomes" id="UP000004116"/>
    </source>
</evidence>
<dbReference type="PATRIC" id="fig|1005043.3.peg.891"/>
<organism evidence="1 2">
    <name type="scientific">Candidatus Regiella insecticola 5.15</name>
    <dbReference type="NCBI Taxonomy" id="1005043"/>
    <lineage>
        <taxon>Bacteria</taxon>
        <taxon>Pseudomonadati</taxon>
        <taxon>Pseudomonadota</taxon>
        <taxon>Gammaproteobacteria</taxon>
        <taxon>Enterobacterales</taxon>
        <taxon>Enterobacteriaceae</taxon>
        <taxon>aphid secondary symbionts</taxon>
        <taxon>Candidatus Regiella</taxon>
    </lineage>
</organism>
<evidence type="ECO:0000313" key="1">
    <source>
        <dbReference type="EMBL" id="EGY29051.1"/>
    </source>
</evidence>
<keyword evidence="2" id="KW-1185">Reference proteome</keyword>
<reference evidence="1 2" key="1">
    <citation type="journal article" date="2012" name="Genome Res.">
        <title>Genomic basis of endosymbiont-conferred protection against an insect parasitoid.</title>
        <authorList>
            <person name="Hansen A.K."/>
            <person name="Vorburger C."/>
            <person name="Moran N.A."/>
        </authorList>
    </citation>
    <scope>NUCLEOTIDE SEQUENCE [LARGE SCALE GENOMIC DNA]</scope>
    <source>
        <strain evidence="2">R5.15</strain>
    </source>
</reference>
<proteinExistence type="predicted"/>
<name>G2GYY0_9ENTR</name>
<accession>G2GYY0</accession>
<dbReference type="Proteomes" id="UP000004116">
    <property type="component" value="Unassembled WGS sequence"/>
</dbReference>
<dbReference type="EMBL" id="AGCA01000252">
    <property type="protein sequence ID" value="EGY29051.1"/>
    <property type="molecule type" value="Genomic_DNA"/>
</dbReference>